<feature type="region of interest" description="Disordered" evidence="1">
    <location>
        <begin position="319"/>
        <end position="367"/>
    </location>
</feature>
<reference evidence="2 3" key="1">
    <citation type="submission" date="2023-04" db="EMBL/GenBank/DDBJ databases">
        <title>Genome of Basidiobolus ranarum AG-B5.</title>
        <authorList>
            <person name="Stajich J.E."/>
            <person name="Carter-House D."/>
            <person name="Gryganskyi A."/>
        </authorList>
    </citation>
    <scope>NUCLEOTIDE SEQUENCE [LARGE SCALE GENOMIC DNA]</scope>
    <source>
        <strain evidence="2 3">AG-B5</strain>
    </source>
</reference>
<sequence>MPHETSIHMATAGKRLPLPGLNPSSYTYFDSSSESEISPLGEDTDLEVTIPESSLDRFRQSGKGLPCNGRRISPSMSPFSSELEESELEIPGKHSGKSLKNILSLREKINFHENVKEETEEETEEEGFDENFGIKYEHFSKILPLSPSELYEEELQEISTYSHVTTLLSENKGPQEVQLLADGSEVVPSVNSIFDLPSDHLSSNGSPSPSPLSSYISLSPALHIFDKISHESSSGSISPHLQLLNDTIMHEIDCPFTKEDILNESFENEDILGEILSNMSDEEFTSDVDMINSSVEQVVEESSDSEEIEWHVNTSKVDSFPGESLRRDRMGKRCKQRSRFDPYGLKQATQNGKPKYIRGKGRGGRDR</sequence>
<accession>A0ABR2W1V5</accession>
<comment type="caution">
    <text evidence="2">The sequence shown here is derived from an EMBL/GenBank/DDBJ whole genome shotgun (WGS) entry which is preliminary data.</text>
</comment>
<dbReference type="EMBL" id="JASJQH010007148">
    <property type="protein sequence ID" value="KAK9717341.1"/>
    <property type="molecule type" value="Genomic_DNA"/>
</dbReference>
<organism evidence="2 3">
    <name type="scientific">Basidiobolus ranarum</name>
    <dbReference type="NCBI Taxonomy" id="34480"/>
    <lineage>
        <taxon>Eukaryota</taxon>
        <taxon>Fungi</taxon>
        <taxon>Fungi incertae sedis</taxon>
        <taxon>Zoopagomycota</taxon>
        <taxon>Entomophthoromycotina</taxon>
        <taxon>Basidiobolomycetes</taxon>
        <taxon>Basidiobolales</taxon>
        <taxon>Basidiobolaceae</taxon>
        <taxon>Basidiobolus</taxon>
    </lineage>
</organism>
<feature type="compositionally biased region" description="Basic residues" evidence="1">
    <location>
        <begin position="355"/>
        <end position="367"/>
    </location>
</feature>
<feature type="region of interest" description="Disordered" evidence="1">
    <location>
        <begin position="1"/>
        <end position="21"/>
    </location>
</feature>
<feature type="region of interest" description="Disordered" evidence="1">
    <location>
        <begin position="53"/>
        <end position="83"/>
    </location>
</feature>
<gene>
    <name evidence="2" type="ORF">K7432_006295</name>
</gene>
<evidence type="ECO:0000313" key="3">
    <source>
        <dbReference type="Proteomes" id="UP001479436"/>
    </source>
</evidence>
<name>A0ABR2W1V5_9FUNG</name>
<dbReference type="Proteomes" id="UP001479436">
    <property type="component" value="Unassembled WGS sequence"/>
</dbReference>
<evidence type="ECO:0000256" key="1">
    <source>
        <dbReference type="SAM" id="MobiDB-lite"/>
    </source>
</evidence>
<protein>
    <submittedName>
        <fullName evidence="2">Uncharacterized protein</fullName>
    </submittedName>
</protein>
<keyword evidence="3" id="KW-1185">Reference proteome</keyword>
<proteinExistence type="predicted"/>
<evidence type="ECO:0000313" key="2">
    <source>
        <dbReference type="EMBL" id="KAK9717341.1"/>
    </source>
</evidence>